<proteinExistence type="predicted"/>
<protein>
    <submittedName>
        <fullName evidence="1">Uncharacterized protein</fullName>
    </submittedName>
</protein>
<name>A0A078LDK5_CITKO</name>
<dbReference type="AlphaFoldDB" id="A0A078LDK5"/>
<sequence length="93" mass="10292">MTVAIEDKGGNCSGIGMSNSTWFTILDIPGVGNLFNNQKTNDPIDCTRSKARKLADLIEAWEPPEHWFSGIGKDEGKAVLISFLRHCKGFRTH</sequence>
<gene>
    <name evidence="1" type="ORF">BN1086_00321</name>
</gene>
<accession>A0A078LDK5</accession>
<reference evidence="1" key="1">
    <citation type="submission" date="2014-06" db="EMBL/GenBank/DDBJ databases">
        <authorList>
            <person name="Urmite Genomes Urmite Genomes"/>
        </authorList>
    </citation>
    <scope>NUCLEOTIDE SEQUENCE</scope>
</reference>
<organism evidence="1">
    <name type="scientific">Citrobacter koseri</name>
    <name type="common">Citrobacter diversus</name>
    <dbReference type="NCBI Taxonomy" id="545"/>
    <lineage>
        <taxon>Bacteria</taxon>
        <taxon>Pseudomonadati</taxon>
        <taxon>Pseudomonadota</taxon>
        <taxon>Gammaproteobacteria</taxon>
        <taxon>Enterobacterales</taxon>
        <taxon>Enterobacteriaceae</taxon>
        <taxon>Citrobacter</taxon>
    </lineage>
</organism>
<dbReference type="EMBL" id="LK931336">
    <property type="protein sequence ID" value="CDZ82249.1"/>
    <property type="molecule type" value="Genomic_DNA"/>
</dbReference>
<evidence type="ECO:0000313" key="1">
    <source>
        <dbReference type="EMBL" id="CDZ82249.1"/>
    </source>
</evidence>
<dbReference type="PATRIC" id="fig|545.12.peg.309"/>